<dbReference type="RefSeq" id="WP_154306781.1">
    <property type="nucleotide sequence ID" value="NZ_WKKI01000006.1"/>
</dbReference>
<evidence type="ECO:0000259" key="1">
    <source>
        <dbReference type="Pfam" id="PF24024"/>
    </source>
</evidence>
<dbReference type="Pfam" id="PF24024">
    <property type="entry name" value="DUF7336"/>
    <property type="match status" value="1"/>
</dbReference>
<evidence type="ECO:0000313" key="2">
    <source>
        <dbReference type="EMBL" id="MRX71645.1"/>
    </source>
</evidence>
<feature type="domain" description="DUF7336" evidence="1">
    <location>
        <begin position="3"/>
        <end position="65"/>
    </location>
</feature>
<dbReference type="InterPro" id="IPR055760">
    <property type="entry name" value="DUF7336"/>
</dbReference>
<keyword evidence="3" id="KW-1185">Reference proteome</keyword>
<accession>A0A7X2LWM5</accession>
<protein>
    <recommendedName>
        <fullName evidence="1">DUF7336 domain-containing protein</fullName>
    </recommendedName>
</protein>
<evidence type="ECO:0000313" key="3">
    <source>
        <dbReference type="Proteomes" id="UP000448867"/>
    </source>
</evidence>
<sequence length="78" mass="9012">MYYVVIDIGCSDCGESSNVVGIFTDEELAREALKNYKIQHNLDKYGYDHEFEIYKIQKLDTIQHNGLENLIYTSSEGE</sequence>
<organism evidence="2 3">
    <name type="scientific">Metabacillus lacus</name>
    <dbReference type="NCBI Taxonomy" id="1983721"/>
    <lineage>
        <taxon>Bacteria</taxon>
        <taxon>Bacillati</taxon>
        <taxon>Bacillota</taxon>
        <taxon>Bacilli</taxon>
        <taxon>Bacillales</taxon>
        <taxon>Bacillaceae</taxon>
        <taxon>Metabacillus</taxon>
    </lineage>
</organism>
<name>A0A7X2LWM5_9BACI</name>
<gene>
    <name evidence="2" type="ORF">GJU40_05585</name>
</gene>
<comment type="caution">
    <text evidence="2">The sequence shown here is derived from an EMBL/GenBank/DDBJ whole genome shotgun (WGS) entry which is preliminary data.</text>
</comment>
<dbReference type="Proteomes" id="UP000448867">
    <property type="component" value="Unassembled WGS sequence"/>
</dbReference>
<dbReference type="OrthoDB" id="2885903at2"/>
<dbReference type="AlphaFoldDB" id="A0A7X2LWM5"/>
<dbReference type="EMBL" id="WKKI01000006">
    <property type="protein sequence ID" value="MRX71645.1"/>
    <property type="molecule type" value="Genomic_DNA"/>
</dbReference>
<proteinExistence type="predicted"/>
<reference evidence="2 3" key="1">
    <citation type="submission" date="2019-11" db="EMBL/GenBank/DDBJ databases">
        <title>Bacillus lacus genome.</title>
        <authorList>
            <person name="Allen C.J."/>
            <person name="Newman J.D."/>
        </authorList>
    </citation>
    <scope>NUCLEOTIDE SEQUENCE [LARGE SCALE GENOMIC DNA]</scope>
    <source>
        <strain evidence="2 3">KCTC 33946</strain>
    </source>
</reference>